<dbReference type="InterPro" id="IPR050088">
    <property type="entry name" value="IspD/TarI_cytidylyltransf_bact"/>
</dbReference>
<dbReference type="NCBIfam" id="TIGR00453">
    <property type="entry name" value="ispD"/>
    <property type="match status" value="1"/>
</dbReference>
<dbReference type="Pfam" id="PF01128">
    <property type="entry name" value="IspD"/>
    <property type="match status" value="1"/>
</dbReference>
<dbReference type="Proteomes" id="UP000629596">
    <property type="component" value="Unassembled WGS sequence"/>
</dbReference>
<comment type="pathway">
    <text evidence="3">Isoprenoid biosynthesis; isopentenyl diphosphate biosynthesis via DXP pathway; isopentenyl diphosphate from 1-deoxy-D-xylulose 5-phosphate: step 2/6.</text>
</comment>
<dbReference type="InterPro" id="IPR001228">
    <property type="entry name" value="IspD"/>
</dbReference>
<dbReference type="PANTHER" id="PTHR32125">
    <property type="entry name" value="2-C-METHYL-D-ERYTHRITOL 4-PHOSPHATE CYTIDYLYLTRANSFERASE, CHLOROPLASTIC"/>
    <property type="match status" value="1"/>
</dbReference>
<feature type="site" description="Positions MEP for the nucleophilic attack" evidence="3">
    <location>
        <position position="161"/>
    </location>
</feature>
<accession>A0A3D8HAR7</accession>
<dbReference type="GO" id="GO:0050518">
    <property type="term" value="F:2-C-methyl-D-erythritol 4-phosphate cytidylyltransferase activity"/>
    <property type="evidence" value="ECO:0007669"/>
    <property type="project" value="UniProtKB-UniRule"/>
</dbReference>
<dbReference type="NCBIfam" id="NF001186">
    <property type="entry name" value="PRK00155.2-3"/>
    <property type="match status" value="1"/>
</dbReference>
<dbReference type="EMBL" id="QREV01000049">
    <property type="protein sequence ID" value="RDU48064.1"/>
    <property type="molecule type" value="Genomic_DNA"/>
</dbReference>
<evidence type="ECO:0000256" key="2">
    <source>
        <dbReference type="ARBA" id="ARBA00022695"/>
    </source>
</evidence>
<dbReference type="FunFam" id="3.90.550.10:FF:000003">
    <property type="entry name" value="2-C-methyl-D-erythritol 4-phosphate cytidylyltransferase"/>
    <property type="match status" value="1"/>
</dbReference>
<protein>
    <recommendedName>
        <fullName evidence="3">2-C-methyl-D-erythritol 4-phosphate cytidylyltransferase</fullName>
        <ecNumber evidence="3">2.7.7.60</ecNumber>
    </recommendedName>
    <alternativeName>
        <fullName evidence="3">4-diphosphocytidyl-2C-methyl-D-erythritol synthase</fullName>
    </alternativeName>
    <alternativeName>
        <fullName evidence="3">MEP cytidylyltransferase</fullName>
        <shortName evidence="3">MCT</shortName>
    </alternativeName>
</protein>
<feature type="site" description="Positions MEP for the nucleophilic attack" evidence="3">
    <location>
        <position position="215"/>
    </location>
</feature>
<dbReference type="AlphaFoldDB" id="A0A3D8HAR7"/>
<evidence type="ECO:0000313" key="5">
    <source>
        <dbReference type="EMBL" id="RDU48064.1"/>
    </source>
</evidence>
<sequence length="233" mass="25714">MKKYVLIVAGGRGLRMGGDLPKQFIPLEGKPVLMHTLETFHRWDASAGLILVLPEDHQPYWKMLCREIGCKVPHRIANGGETRFHSVRNGLQSLSEEIGNASGRNEKVLVAVHDGVRPFVSPEVISKCFTEAEISGAAIPVVPVVDSLREFTGGTSHPVDRSRYQAVQTPQVFDYDLLAKAYEQPYTDLFTDDASVVEAFGHGIVTVPGNRENIKITTPFDLLVAEALLKQHT</sequence>
<dbReference type="InterPro" id="IPR034683">
    <property type="entry name" value="IspD/TarI"/>
</dbReference>
<dbReference type="PANTHER" id="PTHR32125:SF4">
    <property type="entry name" value="2-C-METHYL-D-ERYTHRITOL 4-PHOSPHATE CYTIDYLYLTRANSFERASE, CHLOROPLASTIC"/>
    <property type="match status" value="1"/>
</dbReference>
<keyword evidence="2 3" id="KW-0548">Nucleotidyltransferase</keyword>
<dbReference type="InterPro" id="IPR029044">
    <property type="entry name" value="Nucleotide-diphossugar_trans"/>
</dbReference>
<dbReference type="HAMAP" id="MF_00108">
    <property type="entry name" value="IspD"/>
    <property type="match status" value="1"/>
</dbReference>
<evidence type="ECO:0000313" key="7">
    <source>
        <dbReference type="Proteomes" id="UP000629596"/>
    </source>
</evidence>
<keyword evidence="1 3" id="KW-0808">Transferase</keyword>
<reference evidence="4 7" key="2">
    <citation type="submission" date="2020-08" db="EMBL/GenBank/DDBJ databases">
        <title>Genome public.</title>
        <authorList>
            <person name="Liu C."/>
            <person name="Sun Q."/>
        </authorList>
    </citation>
    <scope>NUCLEOTIDE SEQUENCE [LARGE SCALE GENOMIC DNA]</scope>
    <source>
        <strain evidence="4 7">426_9</strain>
    </source>
</reference>
<comment type="catalytic activity">
    <reaction evidence="3">
        <text>2-C-methyl-D-erythritol 4-phosphate + CTP + H(+) = 4-CDP-2-C-methyl-D-erythritol + diphosphate</text>
        <dbReference type="Rhea" id="RHEA:13429"/>
        <dbReference type="ChEBI" id="CHEBI:15378"/>
        <dbReference type="ChEBI" id="CHEBI:33019"/>
        <dbReference type="ChEBI" id="CHEBI:37563"/>
        <dbReference type="ChEBI" id="CHEBI:57823"/>
        <dbReference type="ChEBI" id="CHEBI:58262"/>
        <dbReference type="EC" id="2.7.7.60"/>
    </reaction>
</comment>
<proteinExistence type="inferred from homology"/>
<keyword evidence="7" id="KW-1185">Reference proteome</keyword>
<keyword evidence="3" id="KW-0414">Isoprene biosynthesis</keyword>
<feature type="site" description="Transition state stabilizer" evidence="3">
    <location>
        <position position="22"/>
    </location>
</feature>
<evidence type="ECO:0000313" key="6">
    <source>
        <dbReference type="Proteomes" id="UP000256321"/>
    </source>
</evidence>
<dbReference type="RefSeq" id="WP_115500697.1">
    <property type="nucleotide sequence ID" value="NZ_JACRTI010000049.1"/>
</dbReference>
<dbReference type="Proteomes" id="UP000256321">
    <property type="component" value="Unassembled WGS sequence"/>
</dbReference>
<comment type="similarity">
    <text evidence="3">Belongs to the IspD/TarI cytidylyltransferase family. IspD subfamily.</text>
</comment>
<dbReference type="UniPathway" id="UPA00056">
    <property type="reaction ID" value="UER00093"/>
</dbReference>
<organism evidence="5 6">
    <name type="scientific">Parabacteroides acidifaciens</name>
    <dbReference type="NCBI Taxonomy" id="2290935"/>
    <lineage>
        <taxon>Bacteria</taxon>
        <taxon>Pseudomonadati</taxon>
        <taxon>Bacteroidota</taxon>
        <taxon>Bacteroidia</taxon>
        <taxon>Bacteroidales</taxon>
        <taxon>Tannerellaceae</taxon>
        <taxon>Parabacteroides</taxon>
    </lineage>
</organism>
<evidence type="ECO:0000256" key="3">
    <source>
        <dbReference type="HAMAP-Rule" id="MF_00108"/>
    </source>
</evidence>
<gene>
    <name evidence="3" type="primary">ispD</name>
    <name evidence="5" type="ORF">DWU89_16335</name>
    <name evidence="4" type="ORF">H8784_15935</name>
</gene>
<reference evidence="5 6" key="1">
    <citation type="submission" date="2018-07" db="EMBL/GenBank/DDBJ databases">
        <title>Parabacteroides acidifaciens nov. sp., isolated from human feces.</title>
        <authorList>
            <person name="Wang Y.J."/>
        </authorList>
    </citation>
    <scope>NUCLEOTIDE SEQUENCE [LARGE SCALE GENOMIC DNA]</scope>
    <source>
        <strain evidence="5 6">426-9</strain>
    </source>
</reference>
<comment type="function">
    <text evidence="3">Catalyzes the formation of 4-diphosphocytidyl-2-C-methyl-D-erythritol from CTP and 2-C-methyl-D-erythritol 4-phosphate (MEP).</text>
</comment>
<dbReference type="Gene3D" id="3.90.550.10">
    <property type="entry name" value="Spore Coat Polysaccharide Biosynthesis Protein SpsA, Chain A"/>
    <property type="match status" value="1"/>
</dbReference>
<dbReference type="GO" id="GO:0019288">
    <property type="term" value="P:isopentenyl diphosphate biosynthetic process, methylerythritol 4-phosphate pathway"/>
    <property type="evidence" value="ECO:0007669"/>
    <property type="project" value="UniProtKB-UniRule"/>
</dbReference>
<dbReference type="SUPFAM" id="SSF53448">
    <property type="entry name" value="Nucleotide-diphospho-sugar transferases"/>
    <property type="match status" value="1"/>
</dbReference>
<dbReference type="CDD" id="cd02516">
    <property type="entry name" value="CDP-ME_synthetase"/>
    <property type="match status" value="1"/>
</dbReference>
<comment type="caution">
    <text evidence="5">The sequence shown here is derived from an EMBL/GenBank/DDBJ whole genome shotgun (WGS) entry which is preliminary data.</text>
</comment>
<dbReference type="EMBL" id="JACRTI010000049">
    <property type="protein sequence ID" value="MBC8603202.1"/>
    <property type="molecule type" value="Genomic_DNA"/>
</dbReference>
<evidence type="ECO:0000256" key="1">
    <source>
        <dbReference type="ARBA" id="ARBA00022679"/>
    </source>
</evidence>
<dbReference type="EC" id="2.7.7.60" evidence="3"/>
<name>A0A3D8HAR7_9BACT</name>
<feature type="site" description="Transition state stabilizer" evidence="3">
    <location>
        <position position="15"/>
    </location>
</feature>
<evidence type="ECO:0000313" key="4">
    <source>
        <dbReference type="EMBL" id="MBC8603202.1"/>
    </source>
</evidence>